<organism evidence="1 2">
    <name type="scientific">Haematococcus lacustris</name>
    <name type="common">Green alga</name>
    <name type="synonym">Haematococcus pluvialis</name>
    <dbReference type="NCBI Taxonomy" id="44745"/>
    <lineage>
        <taxon>Eukaryota</taxon>
        <taxon>Viridiplantae</taxon>
        <taxon>Chlorophyta</taxon>
        <taxon>core chlorophytes</taxon>
        <taxon>Chlorophyceae</taxon>
        <taxon>CS clade</taxon>
        <taxon>Chlamydomonadales</taxon>
        <taxon>Haematococcaceae</taxon>
        <taxon>Haematococcus</taxon>
    </lineage>
</organism>
<keyword evidence="2" id="KW-1185">Reference proteome</keyword>
<protein>
    <submittedName>
        <fullName evidence="1">Uncharacterized protein</fullName>
    </submittedName>
</protein>
<dbReference type="EMBL" id="BLLF01002899">
    <property type="protein sequence ID" value="GFH25721.1"/>
    <property type="molecule type" value="Genomic_DNA"/>
</dbReference>
<evidence type="ECO:0000313" key="2">
    <source>
        <dbReference type="Proteomes" id="UP000485058"/>
    </source>
</evidence>
<evidence type="ECO:0000313" key="1">
    <source>
        <dbReference type="EMBL" id="GFH25721.1"/>
    </source>
</evidence>
<comment type="caution">
    <text evidence="1">The sequence shown here is derived from an EMBL/GenBank/DDBJ whole genome shotgun (WGS) entry which is preliminary data.</text>
</comment>
<accession>A0A699ZTN1</accession>
<sequence length="56" mass="6329">MQGIARDILTQQASQLEGDPLAFLNVTEAYWKVAVVDKRLIQGRTQEWNISRGELA</sequence>
<feature type="non-terminal residue" evidence="1">
    <location>
        <position position="56"/>
    </location>
</feature>
<dbReference type="Proteomes" id="UP000485058">
    <property type="component" value="Unassembled WGS sequence"/>
</dbReference>
<dbReference type="AlphaFoldDB" id="A0A699ZTN1"/>
<feature type="non-terminal residue" evidence="1">
    <location>
        <position position="1"/>
    </location>
</feature>
<gene>
    <name evidence="1" type="ORF">HaLaN_23730</name>
</gene>
<name>A0A699ZTN1_HAELA</name>
<proteinExistence type="predicted"/>
<reference evidence="1 2" key="1">
    <citation type="submission" date="2020-02" db="EMBL/GenBank/DDBJ databases">
        <title>Draft genome sequence of Haematococcus lacustris strain NIES-144.</title>
        <authorList>
            <person name="Morimoto D."/>
            <person name="Nakagawa S."/>
            <person name="Yoshida T."/>
            <person name="Sawayama S."/>
        </authorList>
    </citation>
    <scope>NUCLEOTIDE SEQUENCE [LARGE SCALE GENOMIC DNA]</scope>
    <source>
        <strain evidence="1 2">NIES-144</strain>
    </source>
</reference>